<protein>
    <submittedName>
        <fullName evidence="1">Uncharacterized protein</fullName>
    </submittedName>
</protein>
<organism evidence="1 2">
    <name type="scientific">Paraburkholderia rhynchosiae</name>
    <dbReference type="NCBI Taxonomy" id="487049"/>
    <lineage>
        <taxon>Bacteria</taxon>
        <taxon>Pseudomonadati</taxon>
        <taxon>Pseudomonadota</taxon>
        <taxon>Betaproteobacteria</taxon>
        <taxon>Burkholderiales</taxon>
        <taxon>Burkholderiaceae</taxon>
        <taxon>Paraburkholderia</taxon>
    </lineage>
</organism>
<keyword evidence="2" id="KW-1185">Reference proteome</keyword>
<proteinExistence type="predicted"/>
<evidence type="ECO:0000313" key="1">
    <source>
        <dbReference type="EMBL" id="PMS33674.1"/>
    </source>
</evidence>
<gene>
    <name evidence="1" type="ORF">C0Z16_03720</name>
</gene>
<reference evidence="1 2" key="1">
    <citation type="submission" date="2018-01" db="EMBL/GenBank/DDBJ databases">
        <title>Whole genome analyses suggest that Burkholderia sensu lato contains two further novel genera in the rhizoxinica-symbiotica group Mycetohabitans gen. nov., and Trinickia gen. nov.: implications for the evolution of diazotrophy and nodulation in the Burkholderiaceae.</title>
        <authorList>
            <person name="Estrada-de los Santos P."/>
            <person name="Palmer M."/>
            <person name="Chavez-Ramirez B."/>
            <person name="Beukes C."/>
            <person name="Steenkamp E.T."/>
            <person name="Hirsch A.M."/>
            <person name="Manyaka P."/>
            <person name="Maluk M."/>
            <person name="Lafos M."/>
            <person name="Crook M."/>
            <person name="Gross E."/>
            <person name="Simon M.F."/>
            <person name="Bueno dos Reis Junior F."/>
            <person name="Poole P.S."/>
            <person name="Venter S.N."/>
            <person name="James E.K."/>
        </authorList>
    </citation>
    <scope>NUCLEOTIDE SEQUENCE [LARGE SCALE GENOMIC DNA]</scope>
    <source>
        <strain evidence="1 2">WSM 3937</strain>
    </source>
</reference>
<name>A0ABX4VB84_9BURK</name>
<evidence type="ECO:0000313" key="2">
    <source>
        <dbReference type="Proteomes" id="UP000235659"/>
    </source>
</evidence>
<dbReference type="EMBL" id="PNXY01000002">
    <property type="protein sequence ID" value="PMS33674.1"/>
    <property type="molecule type" value="Genomic_DNA"/>
</dbReference>
<dbReference type="Proteomes" id="UP000235659">
    <property type="component" value="Unassembled WGS sequence"/>
</dbReference>
<accession>A0ABX4VB84</accession>
<comment type="caution">
    <text evidence="1">The sequence shown here is derived from an EMBL/GenBank/DDBJ whole genome shotgun (WGS) entry which is preliminary data.</text>
</comment>
<sequence length="87" mass="10045">MRHGLSGFRGFFGDIYIATPGLIRRSDGKRLIEQVRRDRQAVCQFGYYLEFAFLVATQPLIATQSLYRMYADVQAMRYEVPCRCSAP</sequence>